<gene>
    <name evidence="3" type="ORF">THAOC_27287</name>
</gene>
<comment type="similarity">
    <text evidence="1">Belongs to the HEBP family.</text>
</comment>
<organism evidence="3 4">
    <name type="scientific">Thalassiosira oceanica</name>
    <name type="common">Marine diatom</name>
    <dbReference type="NCBI Taxonomy" id="159749"/>
    <lineage>
        <taxon>Eukaryota</taxon>
        <taxon>Sar</taxon>
        <taxon>Stramenopiles</taxon>
        <taxon>Ochrophyta</taxon>
        <taxon>Bacillariophyta</taxon>
        <taxon>Coscinodiscophyceae</taxon>
        <taxon>Thalassiosirophycidae</taxon>
        <taxon>Thalassiosirales</taxon>
        <taxon>Thalassiosiraceae</taxon>
        <taxon>Thalassiosira</taxon>
    </lineage>
</organism>
<dbReference type="eggNOG" id="ENOG502QU4S">
    <property type="taxonomic scope" value="Eukaryota"/>
</dbReference>
<feature type="compositionally biased region" description="Polar residues" evidence="2">
    <location>
        <begin position="339"/>
        <end position="357"/>
    </location>
</feature>
<evidence type="ECO:0000313" key="4">
    <source>
        <dbReference type="Proteomes" id="UP000266841"/>
    </source>
</evidence>
<dbReference type="InterPro" id="IPR006917">
    <property type="entry name" value="SOUL_heme-bd"/>
</dbReference>
<feature type="region of interest" description="Disordered" evidence="2">
    <location>
        <begin position="159"/>
        <end position="255"/>
    </location>
</feature>
<sequence length="409" mass="44633">MISFSGQREFSEVGNGSLAKNVGSRLWYGDLARWRWIRANCLQRGAARLDSRVLLSCDRPKMPGLAGRVPPSLPRRRVLVFVLLLSSKSYAARPLARLVGTLGPVFGFRTLFPGEDYDPVMSPRLCDLPLSLSMSTVVSLARIIVHGYMKGVTISDSAKRIPQGHGHGHSLTRTRSGGGTGRGARPKTMTKPSLFHTTTTRQSTAPSAPPSTIIFLSDGGEQRKRKKHGQRLRQGIREGAAPRGPPPQERQDPLRDAAVLRPVRGVDPVRGGGQLLAVQEPGQVHRRVRHAGERGEGGHRDGELDLVFRSACRTGTAPVVMEKGEPESIAMVRDRTRPTARNDSSRTLTPAPGTQTAPVVMEGEGSQKRMMFMLPAEYDSMDKIPKPTNPKVHIAEVPSEVGVVHRYNG</sequence>
<proteinExistence type="inferred from homology"/>
<reference evidence="3 4" key="1">
    <citation type="journal article" date="2012" name="Genome Biol.">
        <title>Genome and low-iron response of an oceanic diatom adapted to chronic iron limitation.</title>
        <authorList>
            <person name="Lommer M."/>
            <person name="Specht M."/>
            <person name="Roy A.S."/>
            <person name="Kraemer L."/>
            <person name="Andreson R."/>
            <person name="Gutowska M.A."/>
            <person name="Wolf J."/>
            <person name="Bergner S.V."/>
            <person name="Schilhabel M.B."/>
            <person name="Klostermeier U.C."/>
            <person name="Beiko R.G."/>
            <person name="Rosenstiel P."/>
            <person name="Hippler M."/>
            <person name="Laroche J."/>
        </authorList>
    </citation>
    <scope>NUCLEOTIDE SEQUENCE [LARGE SCALE GENOMIC DNA]</scope>
    <source>
        <strain evidence="3 4">CCMP1005</strain>
    </source>
</reference>
<dbReference type="Pfam" id="PF04832">
    <property type="entry name" value="SOUL"/>
    <property type="match status" value="1"/>
</dbReference>
<dbReference type="Proteomes" id="UP000266841">
    <property type="component" value="Unassembled WGS sequence"/>
</dbReference>
<feature type="non-terminal residue" evidence="3">
    <location>
        <position position="409"/>
    </location>
</feature>
<dbReference type="SUPFAM" id="SSF55136">
    <property type="entry name" value="Probable bacterial effector-binding domain"/>
    <property type="match status" value="1"/>
</dbReference>
<evidence type="ECO:0000256" key="2">
    <source>
        <dbReference type="SAM" id="MobiDB-lite"/>
    </source>
</evidence>
<dbReference type="InterPro" id="IPR011256">
    <property type="entry name" value="Reg_factor_effector_dom_sf"/>
</dbReference>
<evidence type="ECO:0000313" key="3">
    <source>
        <dbReference type="EMBL" id="EJK53301.1"/>
    </source>
</evidence>
<comment type="caution">
    <text evidence="3">The sequence shown here is derived from an EMBL/GenBank/DDBJ whole genome shotgun (WGS) entry which is preliminary data.</text>
</comment>
<protein>
    <submittedName>
        <fullName evidence="3">Uncharacterized protein</fullName>
    </submittedName>
</protein>
<dbReference type="EMBL" id="AGNL01038065">
    <property type="protein sequence ID" value="EJK53301.1"/>
    <property type="molecule type" value="Genomic_DNA"/>
</dbReference>
<dbReference type="Gene3D" id="3.20.80.10">
    <property type="entry name" value="Regulatory factor, effector binding domain"/>
    <property type="match status" value="1"/>
</dbReference>
<name>K0RWT0_THAOC</name>
<feature type="region of interest" description="Disordered" evidence="2">
    <location>
        <begin position="335"/>
        <end position="358"/>
    </location>
</feature>
<feature type="compositionally biased region" description="Polar residues" evidence="2">
    <location>
        <begin position="195"/>
        <end position="206"/>
    </location>
</feature>
<keyword evidence="4" id="KW-1185">Reference proteome</keyword>
<dbReference type="AlphaFoldDB" id="K0RWT0"/>
<evidence type="ECO:0000256" key="1">
    <source>
        <dbReference type="ARBA" id="ARBA00009817"/>
    </source>
</evidence>
<accession>K0RWT0</accession>